<dbReference type="EMBL" id="WSZM01000441">
    <property type="protein sequence ID" value="KAF4033014.1"/>
    <property type="molecule type" value="Genomic_DNA"/>
</dbReference>
<organism evidence="3 4">
    <name type="scientific">Phytophthora infestans</name>
    <name type="common">Potato late blight agent</name>
    <name type="synonym">Botrytis infestans</name>
    <dbReference type="NCBI Taxonomy" id="4787"/>
    <lineage>
        <taxon>Eukaryota</taxon>
        <taxon>Sar</taxon>
        <taxon>Stramenopiles</taxon>
        <taxon>Oomycota</taxon>
        <taxon>Peronosporomycetes</taxon>
        <taxon>Peronosporales</taxon>
        <taxon>Peronosporaceae</taxon>
        <taxon>Phytophthora</taxon>
    </lineage>
</organism>
<evidence type="ECO:0000313" key="3">
    <source>
        <dbReference type="EMBL" id="KAF4033014.1"/>
    </source>
</evidence>
<dbReference type="AlphaFoldDB" id="A0A833SWC2"/>
<reference evidence="3" key="1">
    <citation type="submission" date="2020-04" db="EMBL/GenBank/DDBJ databases">
        <title>Hybrid Assembly of Korean Phytophthora infestans isolates.</title>
        <authorList>
            <person name="Prokchorchik M."/>
            <person name="Lee Y."/>
            <person name="Seo J."/>
            <person name="Cho J.-H."/>
            <person name="Park Y.-E."/>
            <person name="Jang D.-C."/>
            <person name="Im J.-S."/>
            <person name="Choi J.-G."/>
            <person name="Park H.-J."/>
            <person name="Lee G.-B."/>
            <person name="Lee Y.-G."/>
            <person name="Hong S.-Y."/>
            <person name="Cho K."/>
            <person name="Sohn K.H."/>
        </authorList>
    </citation>
    <scope>NUCLEOTIDE SEQUENCE</scope>
    <source>
        <strain evidence="3">KR_1_A1</strain>
    </source>
</reference>
<evidence type="ECO:0000256" key="1">
    <source>
        <dbReference type="SAM" id="Phobius"/>
    </source>
</evidence>
<keyword evidence="4" id="KW-1185">Reference proteome</keyword>
<feature type="signal peptide" evidence="2">
    <location>
        <begin position="1"/>
        <end position="23"/>
    </location>
</feature>
<feature type="transmembrane region" description="Helical" evidence="1">
    <location>
        <begin position="39"/>
        <end position="61"/>
    </location>
</feature>
<dbReference type="Proteomes" id="UP000602510">
    <property type="component" value="Unassembled WGS sequence"/>
</dbReference>
<evidence type="ECO:0000313" key="4">
    <source>
        <dbReference type="Proteomes" id="UP000602510"/>
    </source>
</evidence>
<keyword evidence="1" id="KW-0472">Membrane</keyword>
<name>A0A833SWC2_PHYIN</name>
<evidence type="ECO:0000256" key="2">
    <source>
        <dbReference type="SAM" id="SignalP"/>
    </source>
</evidence>
<protein>
    <recommendedName>
        <fullName evidence="5">Secreted RxLR effector peptide protein</fullName>
    </recommendedName>
</protein>
<keyword evidence="1" id="KW-1133">Transmembrane helix</keyword>
<gene>
    <name evidence="3" type="ORF">GN244_ATG15053</name>
</gene>
<accession>A0A833SWC2</accession>
<comment type="caution">
    <text evidence="3">The sequence shown here is derived from an EMBL/GenBank/DDBJ whole genome shotgun (WGS) entry which is preliminary data.</text>
</comment>
<evidence type="ECO:0008006" key="5">
    <source>
        <dbReference type="Google" id="ProtNLM"/>
    </source>
</evidence>
<proteinExistence type="predicted"/>
<sequence>MSSLKLSLSFCIVFLTLFSAVCAAGTRDRTDSLSTSDDGISAPVVAVAAAAAVAVVILVTFKVRGSSRRPTDHELHEVVISPSQPTGQPMSTKKQFVYTAHI</sequence>
<keyword evidence="2" id="KW-0732">Signal</keyword>
<feature type="chain" id="PRO_5032268750" description="Secreted RxLR effector peptide protein" evidence="2">
    <location>
        <begin position="24"/>
        <end position="102"/>
    </location>
</feature>
<keyword evidence="1" id="KW-0812">Transmembrane</keyword>